<name>A0A1D6KCH3_MAIZE</name>
<reference evidence="2" key="1">
    <citation type="submission" date="2015-12" db="EMBL/GenBank/DDBJ databases">
        <title>Update maize B73 reference genome by single molecule sequencing technologies.</title>
        <authorList>
            <consortium name="Maize Genome Sequencing Project"/>
            <person name="Ware D."/>
        </authorList>
    </citation>
    <scope>NUCLEOTIDE SEQUENCE [LARGE SCALE GENOMIC DNA]</scope>
    <source>
        <tissue evidence="2">Seedling</tissue>
    </source>
</reference>
<evidence type="ECO:0000313" key="2">
    <source>
        <dbReference type="EMBL" id="ONM00965.1"/>
    </source>
</evidence>
<accession>A0A1D6KCH3</accession>
<feature type="region of interest" description="Disordered" evidence="1">
    <location>
        <begin position="16"/>
        <end position="41"/>
    </location>
</feature>
<organism evidence="2">
    <name type="scientific">Zea mays</name>
    <name type="common">Maize</name>
    <dbReference type="NCBI Taxonomy" id="4577"/>
    <lineage>
        <taxon>Eukaryota</taxon>
        <taxon>Viridiplantae</taxon>
        <taxon>Streptophyta</taxon>
        <taxon>Embryophyta</taxon>
        <taxon>Tracheophyta</taxon>
        <taxon>Spermatophyta</taxon>
        <taxon>Magnoliopsida</taxon>
        <taxon>Liliopsida</taxon>
        <taxon>Poales</taxon>
        <taxon>Poaceae</taxon>
        <taxon>PACMAD clade</taxon>
        <taxon>Panicoideae</taxon>
        <taxon>Andropogonodae</taxon>
        <taxon>Andropogoneae</taxon>
        <taxon>Tripsacinae</taxon>
        <taxon>Zea</taxon>
    </lineage>
</organism>
<protein>
    <submittedName>
        <fullName evidence="2">Polyadenylate-binding protein-interacting protein 10</fullName>
    </submittedName>
</protein>
<gene>
    <name evidence="2" type="ORF">ZEAMMB73_Zm00001d030426</name>
</gene>
<proteinExistence type="predicted"/>
<feature type="compositionally biased region" description="Basic and acidic residues" evidence="1">
    <location>
        <begin position="31"/>
        <end position="41"/>
    </location>
</feature>
<dbReference type="AlphaFoldDB" id="A0A1D6KCH3"/>
<sequence>MAESATAALNSSGVVLGSLPIRVNPSKTPVRPRDPRQLMSS</sequence>
<evidence type="ECO:0000256" key="1">
    <source>
        <dbReference type="SAM" id="MobiDB-lite"/>
    </source>
</evidence>
<dbReference type="EMBL" id="CM007647">
    <property type="protein sequence ID" value="ONM00965.1"/>
    <property type="molecule type" value="Genomic_DNA"/>
</dbReference>